<dbReference type="GO" id="GO:0008757">
    <property type="term" value="F:S-adenosylmethionine-dependent methyltransferase activity"/>
    <property type="evidence" value="ECO:0007669"/>
    <property type="project" value="InterPro"/>
</dbReference>
<evidence type="ECO:0000259" key="2">
    <source>
        <dbReference type="Pfam" id="PF08241"/>
    </source>
</evidence>
<dbReference type="Gene3D" id="3.40.50.150">
    <property type="entry name" value="Vaccinia Virus protein VP39"/>
    <property type="match status" value="1"/>
</dbReference>
<comment type="caution">
    <text evidence="3">The sequence shown here is derived from an EMBL/GenBank/DDBJ whole genome shotgun (WGS) entry which is preliminary data.</text>
</comment>
<sequence length="226" mass="24914">MRRFTPFLLALPLALGLALAKEPSVAPGINAPYAKPDFERWQAVFEAEGREVYAKRQAIVAALKLTPGMTVADIGAGSGLFTRLFAPLVAPAGKVYALDIVPGFVEAIQREAKEQELNNVVGLVNPADSTSLPTRSIDLAFVCDTYHHFEYPQTMLASIRQALRPGGQLVIIDYQKVPGLSSDWVMSHVRAGKQTVIQEIEMAGFRLVEDLPLLTENYFLRFEKLE</sequence>
<organism evidence="3 4">
    <name type="scientific">Sulfuritortus calidifontis</name>
    <dbReference type="NCBI Taxonomy" id="1914471"/>
    <lineage>
        <taxon>Bacteria</taxon>
        <taxon>Pseudomonadati</taxon>
        <taxon>Pseudomonadota</taxon>
        <taxon>Betaproteobacteria</taxon>
        <taxon>Nitrosomonadales</taxon>
        <taxon>Thiobacillaceae</taxon>
        <taxon>Sulfuritortus</taxon>
    </lineage>
</organism>
<dbReference type="RefSeq" id="WP_126459931.1">
    <property type="nucleotide sequence ID" value="NZ_AP018721.1"/>
</dbReference>
<keyword evidence="1" id="KW-0732">Signal</keyword>
<dbReference type="GO" id="GO:0032259">
    <property type="term" value="P:methylation"/>
    <property type="evidence" value="ECO:0007669"/>
    <property type="project" value="UniProtKB-KW"/>
</dbReference>
<evidence type="ECO:0000256" key="1">
    <source>
        <dbReference type="SAM" id="SignalP"/>
    </source>
</evidence>
<dbReference type="AlphaFoldDB" id="A0A4R3JYJ3"/>
<feature type="chain" id="PRO_5020359183" evidence="1">
    <location>
        <begin position="21"/>
        <end position="226"/>
    </location>
</feature>
<name>A0A4R3JYJ3_9PROT</name>
<dbReference type="PANTHER" id="PTHR42912:SF86">
    <property type="entry name" value="BLL4992 PROTEIN"/>
    <property type="match status" value="1"/>
</dbReference>
<dbReference type="OrthoDB" id="9801692at2"/>
<protein>
    <submittedName>
        <fullName evidence="3">Methyltransferase family protein</fullName>
    </submittedName>
</protein>
<dbReference type="InterPro" id="IPR050508">
    <property type="entry name" value="Methyltransf_Superfamily"/>
</dbReference>
<evidence type="ECO:0000313" key="3">
    <source>
        <dbReference type="EMBL" id="TCS73805.1"/>
    </source>
</evidence>
<feature type="domain" description="Methyltransferase type 11" evidence="2">
    <location>
        <begin position="73"/>
        <end position="171"/>
    </location>
</feature>
<evidence type="ECO:0000313" key="4">
    <source>
        <dbReference type="Proteomes" id="UP000295135"/>
    </source>
</evidence>
<dbReference type="Proteomes" id="UP000295135">
    <property type="component" value="Unassembled WGS sequence"/>
</dbReference>
<proteinExistence type="predicted"/>
<dbReference type="PANTHER" id="PTHR42912">
    <property type="entry name" value="METHYLTRANSFERASE"/>
    <property type="match status" value="1"/>
</dbReference>
<dbReference type="Pfam" id="PF08241">
    <property type="entry name" value="Methyltransf_11"/>
    <property type="match status" value="1"/>
</dbReference>
<dbReference type="InterPro" id="IPR013216">
    <property type="entry name" value="Methyltransf_11"/>
</dbReference>
<feature type="signal peptide" evidence="1">
    <location>
        <begin position="1"/>
        <end position="20"/>
    </location>
</feature>
<keyword evidence="4" id="KW-1185">Reference proteome</keyword>
<dbReference type="CDD" id="cd02440">
    <property type="entry name" value="AdoMet_MTases"/>
    <property type="match status" value="1"/>
</dbReference>
<dbReference type="SUPFAM" id="SSF53335">
    <property type="entry name" value="S-adenosyl-L-methionine-dependent methyltransferases"/>
    <property type="match status" value="1"/>
</dbReference>
<dbReference type="EMBL" id="SLZY01000001">
    <property type="protein sequence ID" value="TCS73805.1"/>
    <property type="molecule type" value="Genomic_DNA"/>
</dbReference>
<keyword evidence="3" id="KW-0489">Methyltransferase</keyword>
<dbReference type="InterPro" id="IPR029063">
    <property type="entry name" value="SAM-dependent_MTases_sf"/>
</dbReference>
<gene>
    <name evidence="3" type="ORF">EDC61_10127</name>
</gene>
<reference evidence="3 4" key="1">
    <citation type="submission" date="2019-03" db="EMBL/GenBank/DDBJ databases">
        <title>Genomic Encyclopedia of Type Strains, Phase IV (KMG-IV): sequencing the most valuable type-strain genomes for metagenomic binning, comparative biology and taxonomic classification.</title>
        <authorList>
            <person name="Goeker M."/>
        </authorList>
    </citation>
    <scope>NUCLEOTIDE SEQUENCE [LARGE SCALE GENOMIC DNA]</scope>
    <source>
        <strain evidence="3 4">DSM 103923</strain>
    </source>
</reference>
<accession>A0A4R3JYJ3</accession>
<keyword evidence="3" id="KW-0808">Transferase</keyword>